<protein>
    <submittedName>
        <fullName evidence="1">Uncharacterized protein DUF3168</fullName>
    </submittedName>
</protein>
<dbReference type="RefSeq" id="WP_097071497.1">
    <property type="nucleotide sequence ID" value="NZ_OBMT01000026.1"/>
</dbReference>
<keyword evidence="2" id="KW-1185">Reference proteome</keyword>
<gene>
    <name evidence="1" type="ORF">SAMN05877831_1268</name>
</gene>
<accession>A0A285TN52</accession>
<dbReference type="EMBL" id="OBMT01000026">
    <property type="protein sequence ID" value="SOC21976.1"/>
    <property type="molecule type" value="Genomic_DNA"/>
</dbReference>
<dbReference type="OrthoDB" id="7950654at2"/>
<evidence type="ECO:0000313" key="2">
    <source>
        <dbReference type="Proteomes" id="UP000219111"/>
    </source>
</evidence>
<dbReference type="AlphaFoldDB" id="A0A285TN52"/>
<dbReference type="Pfam" id="PF11367">
    <property type="entry name" value="Tail_completion_gp17"/>
    <property type="match status" value="1"/>
</dbReference>
<dbReference type="InterPro" id="IPR021508">
    <property type="entry name" value="Gp17-like"/>
</dbReference>
<reference evidence="2" key="1">
    <citation type="submission" date="2017-08" db="EMBL/GenBank/DDBJ databases">
        <authorList>
            <person name="Varghese N."/>
            <person name="Submissions S."/>
        </authorList>
    </citation>
    <scope>NUCLEOTIDE SEQUENCE [LARGE SCALE GENOMIC DNA]</scope>
    <source>
        <strain evidence="2">JA276</strain>
    </source>
</reference>
<dbReference type="Proteomes" id="UP000219111">
    <property type="component" value="Unassembled WGS sequence"/>
</dbReference>
<proteinExistence type="predicted"/>
<sequence>MQQALRALLGTVISAEKIAWGRLPQGTALPAVILHLIGHVDGMTMQGPDGLWRGRVQVDCHAPGYEEADALARAVIARLHGYRGGGFRGILLADRRDDDDEPGASDRPFRVSMDFLTNWREGND</sequence>
<name>A0A285TN52_9RHOB</name>
<organism evidence="1 2">
    <name type="scientific">Rhodobacter maris</name>
    <dbReference type="NCBI Taxonomy" id="446682"/>
    <lineage>
        <taxon>Bacteria</taxon>
        <taxon>Pseudomonadati</taxon>
        <taxon>Pseudomonadota</taxon>
        <taxon>Alphaproteobacteria</taxon>
        <taxon>Rhodobacterales</taxon>
        <taxon>Rhodobacter group</taxon>
        <taxon>Rhodobacter</taxon>
    </lineage>
</organism>
<evidence type="ECO:0000313" key="1">
    <source>
        <dbReference type="EMBL" id="SOC21976.1"/>
    </source>
</evidence>